<dbReference type="Pfam" id="PF10414">
    <property type="entry name" value="CysG_dimeriser"/>
    <property type="match status" value="1"/>
</dbReference>
<evidence type="ECO:0000259" key="18">
    <source>
        <dbReference type="Pfam" id="PF00590"/>
    </source>
</evidence>
<dbReference type="NCBIfam" id="TIGR01470">
    <property type="entry name" value="cysG_Nterm"/>
    <property type="match status" value="1"/>
</dbReference>
<evidence type="ECO:0000256" key="15">
    <source>
        <dbReference type="ARBA" id="ARBA00060548"/>
    </source>
</evidence>
<dbReference type="InterPro" id="IPR003043">
    <property type="entry name" value="Uropor_MeTrfase_CS"/>
</dbReference>
<dbReference type="Gene3D" id="3.40.1010.10">
    <property type="entry name" value="Cobalt-precorrin-4 Transmethylase, Domain 1"/>
    <property type="match status" value="1"/>
</dbReference>
<accession>A0A2U8DFX2</accession>
<dbReference type="PROSITE" id="PS00839">
    <property type="entry name" value="SUMT_1"/>
    <property type="match status" value="1"/>
</dbReference>
<dbReference type="Proteomes" id="UP000244884">
    <property type="component" value="Chromosome"/>
</dbReference>
<dbReference type="EMBL" id="CP029161">
    <property type="protein sequence ID" value="AWH90375.1"/>
    <property type="molecule type" value="Genomic_DNA"/>
</dbReference>
<dbReference type="FunFam" id="3.30.950.10:FF:000001">
    <property type="entry name" value="Siroheme synthase"/>
    <property type="match status" value="1"/>
</dbReference>
<comment type="pathway">
    <text evidence="13">Porphyrin-containing compound metabolism; siroheme biosynthesis; precorrin-2 from uroporphyrinogen III: step 1/1.</text>
</comment>
<dbReference type="InterPro" id="IPR006366">
    <property type="entry name" value="CobA/CysG_C"/>
</dbReference>
<name>A0A2U8DFX2_9GAMM</name>
<evidence type="ECO:0000256" key="5">
    <source>
        <dbReference type="ARBA" id="ARBA00022603"/>
    </source>
</evidence>
<comment type="similarity">
    <text evidence="2 17">Belongs to the precorrin methyltransferase family.</text>
</comment>
<dbReference type="GO" id="GO:0009236">
    <property type="term" value="P:cobalamin biosynthetic process"/>
    <property type="evidence" value="ECO:0007669"/>
    <property type="project" value="UniProtKB-KW"/>
</dbReference>
<evidence type="ECO:0000256" key="16">
    <source>
        <dbReference type="PIRSR" id="PIRSR036426-1"/>
    </source>
</evidence>
<dbReference type="OrthoDB" id="9815856at2"/>
<dbReference type="PROSITE" id="PS00840">
    <property type="entry name" value="SUMT_2"/>
    <property type="match status" value="1"/>
</dbReference>
<dbReference type="FunFam" id="3.40.1010.10:FF:000001">
    <property type="entry name" value="Siroheme synthase"/>
    <property type="match status" value="1"/>
</dbReference>
<dbReference type="SUPFAM" id="SSF51735">
    <property type="entry name" value="NAD(P)-binding Rossmann-fold domains"/>
    <property type="match status" value="1"/>
</dbReference>
<dbReference type="SMR" id="A0A2U8DFX2"/>
<feature type="active site" description="Proton acceptor" evidence="16">
    <location>
        <position position="247"/>
    </location>
</feature>
<reference evidence="20 21" key="1">
    <citation type="submission" date="2018-04" db="EMBL/GenBank/DDBJ databases">
        <title>Genome sequence of Buchnera aphidicola from Melaphis sacchari.</title>
        <authorList>
            <person name="Geib S.M."/>
            <person name="Palmer N.A."/>
            <person name="Sattler S.E."/>
            <person name="Sarath G."/>
        </authorList>
    </citation>
    <scope>NUCLEOTIDE SEQUENCE [LARGE SCALE GENOMIC DNA]</scope>
    <source>
        <strain evidence="20 21">LSU</strain>
    </source>
</reference>
<dbReference type="PIRSF" id="PIRSF036426">
    <property type="entry name" value="Sirohaem_synth"/>
    <property type="match status" value="1"/>
</dbReference>
<evidence type="ECO:0000256" key="9">
    <source>
        <dbReference type="ARBA" id="ARBA00023027"/>
    </source>
</evidence>
<dbReference type="GO" id="GO:0051266">
    <property type="term" value="F:sirohydrochlorin ferrochelatase activity"/>
    <property type="evidence" value="ECO:0007669"/>
    <property type="project" value="InterPro"/>
</dbReference>
<keyword evidence="12" id="KW-0511">Multifunctional enzyme</keyword>
<gene>
    <name evidence="20" type="primary">cobA</name>
    <name evidence="20" type="ORF">DD681_00910</name>
</gene>
<evidence type="ECO:0000256" key="11">
    <source>
        <dbReference type="ARBA" id="ARBA00023244"/>
    </source>
</evidence>
<keyword evidence="9" id="KW-0520">NAD</keyword>
<keyword evidence="6 17" id="KW-0808">Transferase</keyword>
<keyword evidence="8" id="KW-0560">Oxidoreductase</keyword>
<comment type="pathway">
    <text evidence="15">Cofactor biosynthesis; adenosylcobalamin biosynthesis; precorrin-2 from uroporphyrinogen III: step 1/1.</text>
</comment>
<dbReference type="InterPro" id="IPR012409">
    <property type="entry name" value="Sirohaem_synth"/>
</dbReference>
<dbReference type="InterPro" id="IPR035996">
    <property type="entry name" value="4pyrrol_Methylase_sf"/>
</dbReference>
<dbReference type="NCBIfam" id="TIGR01469">
    <property type="entry name" value="cobA_cysG_Cterm"/>
    <property type="match status" value="1"/>
</dbReference>
<dbReference type="Gene3D" id="3.40.50.720">
    <property type="entry name" value="NAD(P)-binding Rossmann-like Domain"/>
    <property type="match status" value="1"/>
</dbReference>
<dbReference type="InterPro" id="IPR006367">
    <property type="entry name" value="Sirohaem_synthase_N"/>
</dbReference>
<evidence type="ECO:0000256" key="1">
    <source>
        <dbReference type="ARBA" id="ARBA00005010"/>
    </source>
</evidence>
<dbReference type="PANTHER" id="PTHR45790:SF3">
    <property type="entry name" value="S-ADENOSYL-L-METHIONINE-DEPENDENT UROPORPHYRINOGEN III METHYLTRANSFERASE, CHLOROPLASTIC"/>
    <property type="match status" value="1"/>
</dbReference>
<evidence type="ECO:0000256" key="6">
    <source>
        <dbReference type="ARBA" id="ARBA00022679"/>
    </source>
</evidence>
<evidence type="ECO:0000256" key="3">
    <source>
        <dbReference type="ARBA" id="ARBA00022553"/>
    </source>
</evidence>
<evidence type="ECO:0000256" key="2">
    <source>
        <dbReference type="ARBA" id="ARBA00005879"/>
    </source>
</evidence>
<keyword evidence="3" id="KW-0597">Phosphoprotein</keyword>
<evidence type="ECO:0000259" key="19">
    <source>
        <dbReference type="Pfam" id="PF10414"/>
    </source>
</evidence>
<keyword evidence="4" id="KW-0169">Cobalamin biosynthesis</keyword>
<dbReference type="GO" id="GO:0051287">
    <property type="term" value="F:NAD binding"/>
    <property type="evidence" value="ECO:0007669"/>
    <property type="project" value="InterPro"/>
</dbReference>
<keyword evidence="5 17" id="KW-0489">Methyltransferase</keyword>
<dbReference type="InterPro" id="IPR014777">
    <property type="entry name" value="4pyrrole_Mease_sub1"/>
</dbReference>
<evidence type="ECO:0000256" key="7">
    <source>
        <dbReference type="ARBA" id="ARBA00022691"/>
    </source>
</evidence>
<dbReference type="SUPFAM" id="SSF75615">
    <property type="entry name" value="Siroheme synthase middle domains-like"/>
    <property type="match status" value="1"/>
</dbReference>
<dbReference type="Pfam" id="PF00590">
    <property type="entry name" value="TP_methylase"/>
    <property type="match status" value="1"/>
</dbReference>
<protein>
    <submittedName>
        <fullName evidence="20">Uroporphyrinogen-III C-methyltransferase</fullName>
    </submittedName>
</protein>
<evidence type="ECO:0000256" key="8">
    <source>
        <dbReference type="ARBA" id="ARBA00023002"/>
    </source>
</evidence>
<feature type="domain" description="Tetrapyrrole methylase" evidence="18">
    <location>
        <begin position="217"/>
        <end position="425"/>
    </location>
</feature>
<dbReference type="CDD" id="cd11642">
    <property type="entry name" value="SUMT"/>
    <property type="match status" value="1"/>
</dbReference>
<keyword evidence="11" id="KW-0627">Porphyrin biosynthesis</keyword>
<dbReference type="PANTHER" id="PTHR45790">
    <property type="entry name" value="SIROHEME SYNTHASE-RELATED"/>
    <property type="match status" value="1"/>
</dbReference>
<dbReference type="NCBIfam" id="NF004790">
    <property type="entry name" value="PRK06136.1"/>
    <property type="match status" value="1"/>
</dbReference>
<keyword evidence="7" id="KW-0949">S-adenosyl-L-methionine</keyword>
<dbReference type="SUPFAM" id="SSF53790">
    <property type="entry name" value="Tetrapyrrole methylase"/>
    <property type="match status" value="1"/>
</dbReference>
<feature type="domain" description="Sirohaem synthase dimerisation" evidence="19">
    <location>
        <begin position="150"/>
        <end position="205"/>
    </location>
</feature>
<evidence type="ECO:0000256" key="17">
    <source>
        <dbReference type="RuleBase" id="RU003960"/>
    </source>
</evidence>
<keyword evidence="10" id="KW-0456">Lyase</keyword>
<dbReference type="InterPro" id="IPR036291">
    <property type="entry name" value="NAD(P)-bd_dom_sf"/>
</dbReference>
<organism evidence="20 21">
    <name type="scientific">Buchnera aphidicola</name>
    <name type="common">Melanaphis sacchari</name>
    <dbReference type="NCBI Taxonomy" id="2173854"/>
    <lineage>
        <taxon>Bacteria</taxon>
        <taxon>Pseudomonadati</taxon>
        <taxon>Pseudomonadota</taxon>
        <taxon>Gammaproteobacteria</taxon>
        <taxon>Enterobacterales</taxon>
        <taxon>Erwiniaceae</taxon>
        <taxon>Buchnera</taxon>
    </lineage>
</organism>
<sequence>MDYFPAFLDLKYKNVLVVGAGEVALNKIKLLLRTKAIINIISECICQEIQCFVQRKKVYWISKKFSKIYLKKTYLVIAATNDTKLNQKIFQMCNNACIFVNVVDDQSKCSFIFPSIIDRSPIVLAISSSGKAPILLRLLRQKIESILPSRLGEIAVIAGQWRSVVKNYFTRFLDRRRFWEKLLNGPFSQNVINGNIKKAISILKKTIKQPSVLMGEIILVGAGPGNSDLLTLRALQVLQEADVVLYDCLISKDILDRIRRDAKCICVGKRAGKIIINQTQIIKMLIEFAKEGKKVVRLKGGDPFIFGRGGEELEAAKSAGILVQIVPGITAGIGIAAYTGIPLTHRNYAKGLIFITGHKCIDKFENNWSILSDPNYTLVVYMGSLQIIEISQKLIFYGCKKSTPIALISQGTTINQRVVIGKLGETSNMIKNITTPSLLIIGRVVLLHEKLKWFNLSNRSNNIKNIYSVID</sequence>
<dbReference type="InterPro" id="IPR000878">
    <property type="entry name" value="4pyrrol_Mease"/>
</dbReference>
<evidence type="ECO:0000313" key="21">
    <source>
        <dbReference type="Proteomes" id="UP000244884"/>
    </source>
</evidence>
<dbReference type="GO" id="GO:0004851">
    <property type="term" value="F:uroporphyrin-III C-methyltransferase activity"/>
    <property type="evidence" value="ECO:0007669"/>
    <property type="project" value="InterPro"/>
</dbReference>
<evidence type="ECO:0000313" key="20">
    <source>
        <dbReference type="EMBL" id="AWH90375.1"/>
    </source>
</evidence>
<feature type="active site" description="Proton donor" evidence="16">
    <location>
        <position position="269"/>
    </location>
</feature>
<dbReference type="RefSeq" id="WP_158341146.1">
    <property type="nucleotide sequence ID" value="NZ_CP029161.1"/>
</dbReference>
<dbReference type="Pfam" id="PF13241">
    <property type="entry name" value="NAD_binding_7"/>
    <property type="match status" value="1"/>
</dbReference>
<dbReference type="InterPro" id="IPR037115">
    <property type="entry name" value="Sirohaem_synt_dimer_dom_sf"/>
</dbReference>
<evidence type="ECO:0000256" key="4">
    <source>
        <dbReference type="ARBA" id="ARBA00022573"/>
    </source>
</evidence>
<dbReference type="Gene3D" id="3.30.160.110">
    <property type="entry name" value="Siroheme synthase, domain 2"/>
    <property type="match status" value="1"/>
</dbReference>
<comment type="catalytic activity">
    <reaction evidence="14">
        <text>precorrin-2 + NAD(+) = sirohydrochlorin + NADH + 2 H(+)</text>
        <dbReference type="Rhea" id="RHEA:15613"/>
        <dbReference type="ChEBI" id="CHEBI:15378"/>
        <dbReference type="ChEBI" id="CHEBI:57540"/>
        <dbReference type="ChEBI" id="CHEBI:57945"/>
        <dbReference type="ChEBI" id="CHEBI:58351"/>
        <dbReference type="ChEBI" id="CHEBI:58827"/>
        <dbReference type="EC" id="1.3.1.76"/>
    </reaction>
</comment>
<evidence type="ECO:0000256" key="13">
    <source>
        <dbReference type="ARBA" id="ARBA00025705"/>
    </source>
</evidence>
<dbReference type="InterPro" id="IPR019478">
    <property type="entry name" value="Sirohaem_synthase_dimer_dom"/>
</dbReference>
<dbReference type="GO" id="GO:0032259">
    <property type="term" value="P:methylation"/>
    <property type="evidence" value="ECO:0007669"/>
    <property type="project" value="UniProtKB-KW"/>
</dbReference>
<dbReference type="GO" id="GO:0043115">
    <property type="term" value="F:precorrin-2 dehydrogenase activity"/>
    <property type="evidence" value="ECO:0007669"/>
    <property type="project" value="UniProtKB-EC"/>
</dbReference>
<evidence type="ECO:0000256" key="14">
    <source>
        <dbReference type="ARBA" id="ARBA00047561"/>
    </source>
</evidence>
<evidence type="ECO:0000256" key="12">
    <source>
        <dbReference type="ARBA" id="ARBA00023268"/>
    </source>
</evidence>
<dbReference type="Gene3D" id="3.30.950.10">
    <property type="entry name" value="Methyltransferase, Cobalt-precorrin-4 Transmethylase, Domain 2"/>
    <property type="match status" value="1"/>
</dbReference>
<dbReference type="AlphaFoldDB" id="A0A2U8DFX2"/>
<dbReference type="GO" id="GO:0019354">
    <property type="term" value="P:siroheme biosynthetic process"/>
    <property type="evidence" value="ECO:0007669"/>
    <property type="project" value="UniProtKB-UniPathway"/>
</dbReference>
<dbReference type="Gene3D" id="1.10.8.210">
    <property type="entry name" value="Sirohaem synthase, dimerisation domain"/>
    <property type="match status" value="1"/>
</dbReference>
<comment type="pathway">
    <text evidence="1">Porphyrin-containing compound metabolism; siroheme biosynthesis; sirohydrochlorin from precorrin-2: step 1/1.</text>
</comment>
<dbReference type="InterPro" id="IPR050161">
    <property type="entry name" value="Siro_Cobalamin_biosynth"/>
</dbReference>
<dbReference type="UniPathway" id="UPA00262">
    <property type="reaction ID" value="UER00211"/>
</dbReference>
<evidence type="ECO:0000256" key="10">
    <source>
        <dbReference type="ARBA" id="ARBA00023239"/>
    </source>
</evidence>
<proteinExistence type="inferred from homology"/>
<dbReference type="NCBIfam" id="NF007922">
    <property type="entry name" value="PRK10637.1"/>
    <property type="match status" value="1"/>
</dbReference>
<dbReference type="InterPro" id="IPR014776">
    <property type="entry name" value="4pyrrole_Mease_sub2"/>
</dbReference>